<dbReference type="PANTHER" id="PTHR12442">
    <property type="entry name" value="DYNEIN INTERMEDIATE CHAIN"/>
    <property type="match status" value="1"/>
</dbReference>
<evidence type="ECO:0000256" key="4">
    <source>
        <dbReference type="ARBA" id="ARBA00022737"/>
    </source>
</evidence>
<evidence type="ECO:0000256" key="3">
    <source>
        <dbReference type="ARBA" id="ARBA00022574"/>
    </source>
</evidence>
<protein>
    <submittedName>
        <fullName evidence="5">WD repeat-containing protein 34</fullName>
    </submittedName>
</protein>
<keyword evidence="3" id="KW-0853">WD repeat</keyword>
<dbReference type="Proteomes" id="UP000319801">
    <property type="component" value="Unassembled WGS sequence"/>
</dbReference>
<gene>
    <name evidence="5" type="ORF">Baya_3889</name>
</gene>
<dbReference type="SUPFAM" id="SSF50978">
    <property type="entry name" value="WD40 repeat-like"/>
    <property type="match status" value="1"/>
</dbReference>
<evidence type="ECO:0000256" key="2">
    <source>
        <dbReference type="ARBA" id="ARBA00022490"/>
    </source>
</evidence>
<dbReference type="InterPro" id="IPR015943">
    <property type="entry name" value="WD40/YVTN_repeat-like_dom_sf"/>
</dbReference>
<dbReference type="Gene3D" id="2.130.10.10">
    <property type="entry name" value="YVTN repeat-like/Quinoprotein amine dehydrogenase"/>
    <property type="match status" value="1"/>
</dbReference>
<comment type="subcellular location">
    <subcellularLocation>
        <location evidence="1">Cytoplasm</location>
    </subcellularLocation>
</comment>
<accession>A0A556TWW4</accession>
<dbReference type="PANTHER" id="PTHR12442:SF26">
    <property type="entry name" value="CYTOPLASMIC DYNEIN 2 INTERMEDIATE CHAIN 2"/>
    <property type="match status" value="1"/>
</dbReference>
<keyword evidence="6" id="KW-1185">Reference proteome</keyword>
<reference evidence="5 6" key="1">
    <citation type="journal article" date="2019" name="Genome Biol. Evol.">
        <title>Whole-Genome Sequencing of the Giant Devil Catfish, Bagarius yarrelli.</title>
        <authorList>
            <person name="Jiang W."/>
            <person name="Lv Y."/>
            <person name="Cheng L."/>
            <person name="Yang K."/>
            <person name="Chao B."/>
            <person name="Wang X."/>
            <person name="Li Y."/>
            <person name="Pan X."/>
            <person name="You X."/>
            <person name="Zhang Y."/>
            <person name="Yang J."/>
            <person name="Li J."/>
            <person name="Zhang X."/>
            <person name="Liu S."/>
            <person name="Sun C."/>
            <person name="Yang J."/>
            <person name="Shi Q."/>
        </authorList>
    </citation>
    <scope>NUCLEOTIDE SEQUENCE [LARGE SCALE GENOMIC DNA]</scope>
    <source>
        <strain evidence="5">JWS20170419001</strain>
        <tissue evidence="5">Muscle</tissue>
    </source>
</reference>
<dbReference type="AlphaFoldDB" id="A0A556TWW4"/>
<keyword evidence="2" id="KW-0963">Cytoplasm</keyword>
<dbReference type="InterPro" id="IPR001680">
    <property type="entry name" value="WD40_rpt"/>
</dbReference>
<dbReference type="GO" id="GO:0045504">
    <property type="term" value="F:dynein heavy chain binding"/>
    <property type="evidence" value="ECO:0007669"/>
    <property type="project" value="TreeGrafter"/>
</dbReference>
<dbReference type="GO" id="GO:0042073">
    <property type="term" value="P:intraciliary transport"/>
    <property type="evidence" value="ECO:0007669"/>
    <property type="project" value="TreeGrafter"/>
</dbReference>
<sequence length="460" mass="50293">MFTDESLDIVGFQSSWRNSHRQTQDSKACQTLPVHTAEAETQVRSVFSNSTQTDPPENLTDQLPLCSDLSAEPPGLRDFLQRVEDQVIQELVKNSKSHAFDGYEVNWKDQLETVSCLFRLSYIEAQDRGLQVTSVSWNCTGSVIACAFGRVDDGDWSTEKSYVCTWNLDRRNVNPKQPDVIIETATPVMSVSFHPLRPSLIAGPRRGEMLVVSACSGGRVLRWSVDGAEGKLKITAGFALIRQQLPLSQSANRVRGDTAVGVTSLALSPWDTDLFLVGTEGGLVLKCSFSSQTLAAVPPDGESVTLHAPAQFSFSPRAGPIQSLHFSPFHRNLFVSVGTDGLAHVHSVLQPAPLLSLRVSDSYVFGVRWSPVRPLVFVTVTGQGVLQMFDLGQKGLRPVAIIEQDSGGQSALCVEFNQQQLLAVGNADGTVNIWQLSAEFTEQRPRESAILQQLADDVPE</sequence>
<dbReference type="InterPro" id="IPR036322">
    <property type="entry name" value="WD40_repeat_dom_sf"/>
</dbReference>
<dbReference type="SMART" id="SM00320">
    <property type="entry name" value="WD40"/>
    <property type="match status" value="5"/>
</dbReference>
<proteinExistence type="predicted"/>
<dbReference type="InterPro" id="IPR050687">
    <property type="entry name" value="Dynein_IC"/>
</dbReference>
<dbReference type="FunFam" id="2.130.10.10:FF:000283">
    <property type="entry name" value="WD repeat domain 34"/>
    <property type="match status" value="1"/>
</dbReference>
<dbReference type="EMBL" id="VCAZ01000025">
    <property type="protein sequence ID" value="TSL04209.1"/>
    <property type="molecule type" value="Genomic_DNA"/>
</dbReference>
<dbReference type="GO" id="GO:0005868">
    <property type="term" value="C:cytoplasmic dynein complex"/>
    <property type="evidence" value="ECO:0007669"/>
    <property type="project" value="TreeGrafter"/>
</dbReference>
<dbReference type="GO" id="GO:0097014">
    <property type="term" value="C:ciliary plasm"/>
    <property type="evidence" value="ECO:0007669"/>
    <property type="project" value="TreeGrafter"/>
</dbReference>
<dbReference type="GO" id="GO:0045503">
    <property type="term" value="F:dynein light chain binding"/>
    <property type="evidence" value="ECO:0007669"/>
    <property type="project" value="TreeGrafter"/>
</dbReference>
<evidence type="ECO:0000256" key="1">
    <source>
        <dbReference type="ARBA" id="ARBA00004496"/>
    </source>
</evidence>
<dbReference type="OrthoDB" id="445052at2759"/>
<evidence type="ECO:0000313" key="5">
    <source>
        <dbReference type="EMBL" id="TSL04209.1"/>
    </source>
</evidence>
<name>A0A556TWW4_BAGYA</name>
<comment type="caution">
    <text evidence="5">The sequence shown here is derived from an EMBL/GenBank/DDBJ whole genome shotgun (WGS) entry which is preliminary data.</text>
</comment>
<organism evidence="5 6">
    <name type="scientific">Bagarius yarrelli</name>
    <name type="common">Goonch</name>
    <name type="synonym">Bagrus yarrelli</name>
    <dbReference type="NCBI Taxonomy" id="175774"/>
    <lineage>
        <taxon>Eukaryota</taxon>
        <taxon>Metazoa</taxon>
        <taxon>Chordata</taxon>
        <taxon>Craniata</taxon>
        <taxon>Vertebrata</taxon>
        <taxon>Euteleostomi</taxon>
        <taxon>Actinopterygii</taxon>
        <taxon>Neopterygii</taxon>
        <taxon>Teleostei</taxon>
        <taxon>Ostariophysi</taxon>
        <taxon>Siluriformes</taxon>
        <taxon>Sisoridae</taxon>
        <taxon>Sisorinae</taxon>
        <taxon>Bagarius</taxon>
    </lineage>
</organism>
<keyword evidence="4" id="KW-0677">Repeat</keyword>
<evidence type="ECO:0000313" key="6">
    <source>
        <dbReference type="Proteomes" id="UP000319801"/>
    </source>
</evidence>